<dbReference type="KEGG" id="hsn:DV733_08105"/>
<sequence>MPDDIDDIADALGAVRAGGDLSRLPVSSVQDDGQTVTIELKTPANNVFRRELKRPPIWGPNCDLKRLLDAFGLGPDEVQELKGKKVPVQREVAAGRPTFQIDFEALSEA</sequence>
<evidence type="ECO:0000313" key="1">
    <source>
        <dbReference type="EMBL" id="QCC51207.1"/>
    </source>
</evidence>
<reference evidence="1 2" key="1">
    <citation type="journal article" date="2019" name="Nat. Commun.">
        <title>A new type of DNA phosphorothioation-based antiviral system in archaea.</title>
        <authorList>
            <person name="Xiong L."/>
            <person name="Liu S."/>
            <person name="Chen S."/>
            <person name="Xiao Y."/>
            <person name="Zhu B."/>
            <person name="Gao Y."/>
            <person name="Zhang Y."/>
            <person name="Chen B."/>
            <person name="Luo J."/>
            <person name="Deng Z."/>
            <person name="Chen X."/>
            <person name="Wang L."/>
            <person name="Chen S."/>
        </authorList>
    </citation>
    <scope>NUCLEOTIDE SEQUENCE [LARGE SCALE GENOMIC DNA]</scope>
    <source>
        <strain evidence="1 2">CBA1105</strain>
    </source>
</reference>
<dbReference type="EMBL" id="CP031310">
    <property type="protein sequence ID" value="QCC51207.1"/>
    <property type="molecule type" value="Genomic_DNA"/>
</dbReference>
<dbReference type="STRING" id="1457250.GCA_000755225_01284"/>
<accession>A0A4D6HER3</accession>
<evidence type="ECO:0000313" key="2">
    <source>
        <dbReference type="Proteomes" id="UP000296706"/>
    </source>
</evidence>
<dbReference type="AlphaFoldDB" id="A0A4D6HER3"/>
<dbReference type="Proteomes" id="UP000296706">
    <property type="component" value="Chromosome"/>
</dbReference>
<keyword evidence="2" id="KW-1185">Reference proteome</keyword>
<dbReference type="GeneID" id="39847821"/>
<dbReference type="OrthoDB" id="275559at2157"/>
<gene>
    <name evidence="1" type="ORF">DV733_08105</name>
</gene>
<protein>
    <submittedName>
        <fullName evidence="1">Uncharacterized protein</fullName>
    </submittedName>
</protein>
<name>A0A4D6HER3_9EURY</name>
<proteinExistence type="predicted"/>
<dbReference type="RefSeq" id="WP_049995182.1">
    <property type="nucleotide sequence ID" value="NZ_CP031310.1"/>
</dbReference>
<organism evidence="1 2">
    <name type="scientific">Halapricum salinum</name>
    <dbReference type="NCBI Taxonomy" id="1457250"/>
    <lineage>
        <taxon>Archaea</taxon>
        <taxon>Methanobacteriati</taxon>
        <taxon>Methanobacteriota</taxon>
        <taxon>Stenosarchaea group</taxon>
        <taxon>Halobacteria</taxon>
        <taxon>Halobacteriales</taxon>
        <taxon>Haloarculaceae</taxon>
        <taxon>Halapricum</taxon>
    </lineage>
</organism>